<accession>A0AAF0QQA9</accession>
<dbReference type="SUPFAM" id="SSF56672">
    <property type="entry name" value="DNA/RNA polymerases"/>
    <property type="match status" value="1"/>
</dbReference>
<dbReference type="Pfam" id="PF17919">
    <property type="entry name" value="RT_RNaseH_2"/>
    <property type="match status" value="1"/>
</dbReference>
<evidence type="ECO:0000256" key="1">
    <source>
        <dbReference type="ARBA" id="ARBA00023268"/>
    </source>
</evidence>
<dbReference type="Proteomes" id="UP001234989">
    <property type="component" value="Chromosome 4"/>
</dbReference>
<keyword evidence="4" id="KW-1185">Reference proteome</keyword>
<dbReference type="InterPro" id="IPR041577">
    <property type="entry name" value="RT_RNaseH_2"/>
</dbReference>
<gene>
    <name evidence="3" type="ORF">MTR67_018705</name>
</gene>
<dbReference type="PANTHER" id="PTHR37984">
    <property type="entry name" value="PROTEIN CBG26694"/>
    <property type="match status" value="1"/>
</dbReference>
<dbReference type="InterPro" id="IPR043128">
    <property type="entry name" value="Rev_trsase/Diguanyl_cyclase"/>
</dbReference>
<dbReference type="PANTHER" id="PTHR37984:SF5">
    <property type="entry name" value="PROTEIN NYNRIN-LIKE"/>
    <property type="match status" value="1"/>
</dbReference>
<feature type="domain" description="Reverse transcriptase/retrotransposon-derived protein RNase H-like" evidence="2">
    <location>
        <begin position="75"/>
        <end position="126"/>
    </location>
</feature>
<dbReference type="InterPro" id="IPR043502">
    <property type="entry name" value="DNA/RNA_pol_sf"/>
</dbReference>
<reference evidence="3" key="1">
    <citation type="submission" date="2023-08" db="EMBL/GenBank/DDBJ databases">
        <title>A de novo genome assembly of Solanum verrucosum Schlechtendal, a Mexican diploid species geographically isolated from the other diploid A-genome species in potato relatives.</title>
        <authorList>
            <person name="Hosaka K."/>
        </authorList>
    </citation>
    <scope>NUCLEOTIDE SEQUENCE</scope>
    <source>
        <tissue evidence="3">Young leaves</tissue>
    </source>
</reference>
<dbReference type="AlphaFoldDB" id="A0AAF0QQA9"/>
<feature type="non-terminal residue" evidence="3">
    <location>
        <position position="192"/>
    </location>
</feature>
<name>A0AAF0QQA9_SOLVR</name>
<proteinExistence type="predicted"/>
<evidence type="ECO:0000259" key="2">
    <source>
        <dbReference type="Pfam" id="PF17919"/>
    </source>
</evidence>
<evidence type="ECO:0000313" key="4">
    <source>
        <dbReference type="Proteomes" id="UP001234989"/>
    </source>
</evidence>
<dbReference type="Gene3D" id="3.30.70.270">
    <property type="match status" value="1"/>
</dbReference>
<dbReference type="EMBL" id="CP133615">
    <property type="protein sequence ID" value="WMV25320.1"/>
    <property type="molecule type" value="Genomic_DNA"/>
</dbReference>
<dbReference type="GO" id="GO:0003824">
    <property type="term" value="F:catalytic activity"/>
    <property type="evidence" value="ECO:0007669"/>
    <property type="project" value="UniProtKB-KW"/>
</dbReference>
<sequence>MDLMNRMFKKCLDFERIQVDSQKIEAVKQWPRPTLAIYIRSFLGIADYYRRFMEGFLSIASLLTRLTQKMVKFRWSDDCEKRFAELKTRLTTTPVLSLPEGSDGYVIYCDASRVGLGGVLTQRELNLRHRKWLEFLKDYDISMHYHPAKANVVADALIRLSMGSVARVEKERNELAKDVHTLAHLGAHLMSI</sequence>
<keyword evidence="1" id="KW-0511">Multifunctional enzyme</keyword>
<evidence type="ECO:0000313" key="3">
    <source>
        <dbReference type="EMBL" id="WMV25320.1"/>
    </source>
</evidence>
<dbReference type="FunFam" id="3.30.70.270:FF:000020">
    <property type="entry name" value="Transposon Tf2-6 polyprotein-like Protein"/>
    <property type="match status" value="1"/>
</dbReference>
<organism evidence="3 4">
    <name type="scientific">Solanum verrucosum</name>
    <dbReference type="NCBI Taxonomy" id="315347"/>
    <lineage>
        <taxon>Eukaryota</taxon>
        <taxon>Viridiplantae</taxon>
        <taxon>Streptophyta</taxon>
        <taxon>Embryophyta</taxon>
        <taxon>Tracheophyta</taxon>
        <taxon>Spermatophyta</taxon>
        <taxon>Magnoliopsida</taxon>
        <taxon>eudicotyledons</taxon>
        <taxon>Gunneridae</taxon>
        <taxon>Pentapetalae</taxon>
        <taxon>asterids</taxon>
        <taxon>lamiids</taxon>
        <taxon>Solanales</taxon>
        <taxon>Solanaceae</taxon>
        <taxon>Solanoideae</taxon>
        <taxon>Solaneae</taxon>
        <taxon>Solanum</taxon>
    </lineage>
</organism>
<dbReference type="InterPro" id="IPR050951">
    <property type="entry name" value="Retrovirus_Pol_polyprotein"/>
</dbReference>
<protein>
    <recommendedName>
        <fullName evidence="2">Reverse transcriptase/retrotransposon-derived protein RNase H-like domain-containing protein</fullName>
    </recommendedName>
</protein>